<organism evidence="4 5">
    <name type="scientific">Escallonia herrerae</name>
    <dbReference type="NCBI Taxonomy" id="1293975"/>
    <lineage>
        <taxon>Eukaryota</taxon>
        <taxon>Viridiplantae</taxon>
        <taxon>Streptophyta</taxon>
        <taxon>Embryophyta</taxon>
        <taxon>Tracheophyta</taxon>
        <taxon>Spermatophyta</taxon>
        <taxon>Magnoliopsida</taxon>
        <taxon>eudicotyledons</taxon>
        <taxon>Gunneridae</taxon>
        <taxon>Pentapetalae</taxon>
        <taxon>asterids</taxon>
        <taxon>campanulids</taxon>
        <taxon>Escalloniales</taxon>
        <taxon>Escalloniaceae</taxon>
        <taxon>Escallonia</taxon>
    </lineage>
</organism>
<feature type="region of interest" description="Disordered" evidence="1">
    <location>
        <begin position="20"/>
        <end position="39"/>
    </location>
</feature>
<evidence type="ECO:0008006" key="6">
    <source>
        <dbReference type="Google" id="ProtNLM"/>
    </source>
</evidence>
<dbReference type="Pfam" id="PF22936">
    <property type="entry name" value="Pol_BBD"/>
    <property type="match status" value="1"/>
</dbReference>
<sequence length="483" mass="54727">MEDERVDFHVCPKEDRLKSKQPDSAHVTITGPSKGKAKKFGKCSMQRNKSAYVTTTNKVSSPGTKGSSSPRCHFCKDKRHMRKECHKFKEWLEKKDNLSICICYESYTFDASLNTWWVDIGAIVHITNSLQEFLFVKKLNKGDRNVLVGNGEKAQVEAVGTLRLVLESGFNLDLVDTIYVPSMTRNLISVSRLGAYGYSFKFENKGLSLFLYSRVIGSGLLEGNLYKLLLNASFTEFLKTMNVHDIVAKTYGKRKRENENSAKLWHEHLGRISRDAEYSGSSTPRIINLEEIQDHVSIPVIQKVGASLPRIEDNNAPKVVPNDVPSIMDPAPNLTDEQPLRSGSKFIILVLYVEDILLASSDMHMLYETKKFMSKNFDVKDLGEASYAIGTEIHRDRSREILRLSQRAYIDKVLKRFNMHNYAPTVGPVFKGDKFILLQCPRNQLEQDEMERIPYASVVGSLMYAQVCTRPDIAYVIGSLESS</sequence>
<feature type="domain" description="Reverse transcriptase Ty1/copia-type" evidence="2">
    <location>
        <begin position="343"/>
        <end position="429"/>
    </location>
</feature>
<dbReference type="InterPro" id="IPR054722">
    <property type="entry name" value="PolX-like_BBD"/>
</dbReference>
<keyword evidence="5" id="KW-1185">Reference proteome</keyword>
<name>A0AA88WNG6_9ASTE</name>
<evidence type="ECO:0000313" key="4">
    <source>
        <dbReference type="EMBL" id="KAK3031161.1"/>
    </source>
</evidence>
<evidence type="ECO:0000259" key="3">
    <source>
        <dbReference type="Pfam" id="PF22936"/>
    </source>
</evidence>
<comment type="caution">
    <text evidence="4">The sequence shown here is derived from an EMBL/GenBank/DDBJ whole genome shotgun (WGS) entry which is preliminary data.</text>
</comment>
<proteinExistence type="predicted"/>
<evidence type="ECO:0000313" key="5">
    <source>
        <dbReference type="Proteomes" id="UP001188597"/>
    </source>
</evidence>
<protein>
    <recommendedName>
        <fullName evidence="6">Reverse transcriptase Ty1/copia-type domain-containing protein</fullName>
    </recommendedName>
</protein>
<gene>
    <name evidence="4" type="ORF">RJ639_035184</name>
</gene>
<dbReference type="InterPro" id="IPR013103">
    <property type="entry name" value="RVT_2"/>
</dbReference>
<accession>A0AA88WNG6</accession>
<dbReference type="Pfam" id="PF07727">
    <property type="entry name" value="RVT_2"/>
    <property type="match status" value="1"/>
</dbReference>
<dbReference type="AlphaFoldDB" id="A0AA88WNG6"/>
<dbReference type="PANTHER" id="PTHR47592:SF24">
    <property type="entry name" value="BNACNNG30200D PROTEIN"/>
    <property type="match status" value="1"/>
</dbReference>
<dbReference type="Proteomes" id="UP001188597">
    <property type="component" value="Unassembled WGS sequence"/>
</dbReference>
<evidence type="ECO:0000256" key="1">
    <source>
        <dbReference type="SAM" id="MobiDB-lite"/>
    </source>
</evidence>
<dbReference type="PANTHER" id="PTHR47592">
    <property type="entry name" value="PBF68 PROTEIN"/>
    <property type="match status" value="1"/>
</dbReference>
<reference evidence="4" key="1">
    <citation type="submission" date="2022-12" db="EMBL/GenBank/DDBJ databases">
        <title>Draft genome assemblies for two species of Escallonia (Escalloniales).</title>
        <authorList>
            <person name="Chanderbali A."/>
            <person name="Dervinis C."/>
            <person name="Anghel I."/>
            <person name="Soltis D."/>
            <person name="Soltis P."/>
            <person name="Zapata F."/>
        </authorList>
    </citation>
    <scope>NUCLEOTIDE SEQUENCE</scope>
    <source>
        <strain evidence="4">UCBG64.0493</strain>
        <tissue evidence="4">Leaf</tissue>
    </source>
</reference>
<feature type="domain" description="Retrovirus-related Pol polyprotein from transposon TNT 1-94-like beta-barrel" evidence="3">
    <location>
        <begin position="116"/>
        <end position="198"/>
    </location>
</feature>
<dbReference type="EMBL" id="JAVXUP010000316">
    <property type="protein sequence ID" value="KAK3031161.1"/>
    <property type="molecule type" value="Genomic_DNA"/>
</dbReference>
<evidence type="ECO:0000259" key="2">
    <source>
        <dbReference type="Pfam" id="PF07727"/>
    </source>
</evidence>